<sequence>MCTRPSPSALESAVASIVLAFLIGYIEVVRQLRAGRARKNIVAKVPEQPHQDLDTKDNVVVDWHDPAHVEIKNPTQ</sequence>
<dbReference type="Proteomes" id="UP000197692">
    <property type="component" value="Unassembled WGS sequence"/>
</dbReference>
<protein>
    <submittedName>
        <fullName evidence="2">Uncharacterized protein</fullName>
    </submittedName>
</protein>
<comment type="caution">
    <text evidence="2">The sequence shown here is derived from an EMBL/GenBank/DDBJ whole genome shotgun (WGS) entry which is preliminary data.</text>
</comment>
<reference evidence="3" key="1">
    <citation type="submission" date="2016-02" db="EMBL/GenBank/DDBJ databases">
        <title>Genomic analyses of a collection of pathogenic Corynebacterium diphtheriae.</title>
        <authorList>
            <person name="Sangal V."/>
            <person name="Titov L."/>
        </authorList>
    </citation>
    <scope>NUCLEOTIDE SEQUENCE [LARGE SCALE GENOMIC DNA]</scope>
    <source>
        <strain evidence="3">1438</strain>
    </source>
</reference>
<evidence type="ECO:0000313" key="3">
    <source>
        <dbReference type="Proteomes" id="UP000197692"/>
    </source>
</evidence>
<gene>
    <name evidence="2" type="ORF">AY602_00625</name>
</gene>
<name>A0A854NJU5_CORDP</name>
<dbReference type="AlphaFoldDB" id="A0A854NJU5"/>
<keyword evidence="1" id="KW-1133">Transmembrane helix</keyword>
<feature type="transmembrane region" description="Helical" evidence="1">
    <location>
        <begin position="12"/>
        <end position="29"/>
    </location>
</feature>
<proteinExistence type="predicted"/>
<accession>A0A854NJU5</accession>
<keyword evidence="1" id="KW-0812">Transmembrane</keyword>
<dbReference type="EMBL" id="LSZF01000001">
    <property type="protein sequence ID" value="OWM36070.1"/>
    <property type="molecule type" value="Genomic_DNA"/>
</dbReference>
<keyword evidence="1" id="KW-0472">Membrane</keyword>
<evidence type="ECO:0000256" key="1">
    <source>
        <dbReference type="SAM" id="Phobius"/>
    </source>
</evidence>
<evidence type="ECO:0000313" key="2">
    <source>
        <dbReference type="EMBL" id="OWM36070.1"/>
    </source>
</evidence>
<organism evidence="2 3">
    <name type="scientific">Corynebacterium diphtheriae bv. mitis</name>
    <dbReference type="NCBI Taxonomy" id="1806053"/>
    <lineage>
        <taxon>Bacteria</taxon>
        <taxon>Bacillati</taxon>
        <taxon>Actinomycetota</taxon>
        <taxon>Actinomycetes</taxon>
        <taxon>Mycobacteriales</taxon>
        <taxon>Corynebacteriaceae</taxon>
        <taxon>Corynebacterium</taxon>
    </lineage>
</organism>